<comment type="subcellular location">
    <subcellularLocation>
        <location evidence="1">Membrane</location>
        <topology evidence="1">Multi-pass membrane protein</topology>
    </subcellularLocation>
</comment>
<evidence type="ECO:0000313" key="8">
    <source>
        <dbReference type="EMBL" id="CAG8105978.1"/>
    </source>
</evidence>
<protein>
    <recommendedName>
        <fullName evidence="7">Amino acid transporter transmembrane domain-containing protein</fullName>
    </recommendedName>
</protein>
<keyword evidence="3 6" id="KW-0812">Transmembrane</keyword>
<comment type="caution">
    <text evidence="8">The sequence shown here is derived from an EMBL/GenBank/DDBJ whole genome shotgun (WGS) entry which is preliminary data.</text>
</comment>
<evidence type="ECO:0000313" key="9">
    <source>
        <dbReference type="Proteomes" id="UP001153618"/>
    </source>
</evidence>
<feature type="transmembrane region" description="Helical" evidence="6">
    <location>
        <begin position="382"/>
        <end position="402"/>
    </location>
</feature>
<evidence type="ECO:0000256" key="3">
    <source>
        <dbReference type="ARBA" id="ARBA00022692"/>
    </source>
</evidence>
<feature type="transmembrane region" description="Helical" evidence="6">
    <location>
        <begin position="186"/>
        <end position="209"/>
    </location>
</feature>
<feature type="transmembrane region" description="Helical" evidence="6">
    <location>
        <begin position="408"/>
        <end position="432"/>
    </location>
</feature>
<comment type="similarity">
    <text evidence="2">Belongs to the amino acid/polyamine transporter 2 family.</text>
</comment>
<feature type="transmembrane region" description="Helical" evidence="6">
    <location>
        <begin position="155"/>
        <end position="174"/>
    </location>
</feature>
<feature type="domain" description="Amino acid transporter transmembrane" evidence="7">
    <location>
        <begin position="79"/>
        <end position="469"/>
    </location>
</feature>
<sequence length="485" mass="52375">MLGCLFANRYLPISDSRLNFTNSQGRFSIMTYSLNDAKMTEKNYKEDTDIDHSGGEVLGQIGRYEDHERAIQGNDHFHRLGWKRLTIVLIVQSIALGSLSLPAAFATLGMVAGVILCIALGLVAIYASYMVGLVKLKYPQTAHYVDFGRLLMGKWGDGLFSVGFILLLVISVGSHCLTGKLAFATLSNNAACALIFSAVSAVILFAFAIPPSFAELSILGFIDFASIIAAIGVCIIATGIKQGDATGPVWSAWPQEGINMSKAFVAISNIAFAYAFASAQPSFMDEMHTPEDFTKSISALGVTQITIYTLTGALIYAFVGQDVASPALLSAGPIPAKIAFGVALPVIFISGSINATVACRYIHGRIYQNSVVRYVNTTKGWITWLIIVALITILAWIIAEAIPFFSELLAICGCLLVSGFSFYIPPVLWFFLLKEGSWYEKRNLRTAILNLTVFIIGVVILGCGLYASIVGIVSTPIRVSKKCAY</sequence>
<feature type="transmembrane region" description="Helical" evidence="6">
    <location>
        <begin position="111"/>
        <end position="134"/>
    </location>
</feature>
<keyword evidence="4 6" id="KW-1133">Transmembrane helix</keyword>
<dbReference type="PANTHER" id="PTHR22950:SF8">
    <property type="entry name" value="AMINO ACID TRANSPORTER (EUROFUNG)"/>
    <property type="match status" value="1"/>
</dbReference>
<evidence type="ECO:0000256" key="6">
    <source>
        <dbReference type="SAM" id="Phobius"/>
    </source>
</evidence>
<evidence type="ECO:0000259" key="7">
    <source>
        <dbReference type="Pfam" id="PF01490"/>
    </source>
</evidence>
<dbReference type="EMBL" id="CAJVOS010000024">
    <property type="protein sequence ID" value="CAG8105978.1"/>
    <property type="molecule type" value="Genomic_DNA"/>
</dbReference>
<keyword evidence="5 6" id="KW-0472">Membrane</keyword>
<evidence type="ECO:0000256" key="4">
    <source>
        <dbReference type="ARBA" id="ARBA00022989"/>
    </source>
</evidence>
<dbReference type="Proteomes" id="UP001153618">
    <property type="component" value="Unassembled WGS sequence"/>
</dbReference>
<feature type="transmembrane region" description="Helical" evidence="6">
    <location>
        <begin position="85"/>
        <end position="105"/>
    </location>
</feature>
<dbReference type="OrthoDB" id="655540at2759"/>
<evidence type="ECO:0000256" key="1">
    <source>
        <dbReference type="ARBA" id="ARBA00004141"/>
    </source>
</evidence>
<organism evidence="8 9">
    <name type="scientific">Penicillium olsonii</name>
    <dbReference type="NCBI Taxonomy" id="99116"/>
    <lineage>
        <taxon>Eukaryota</taxon>
        <taxon>Fungi</taxon>
        <taxon>Dikarya</taxon>
        <taxon>Ascomycota</taxon>
        <taxon>Pezizomycotina</taxon>
        <taxon>Eurotiomycetes</taxon>
        <taxon>Eurotiomycetidae</taxon>
        <taxon>Eurotiales</taxon>
        <taxon>Aspergillaceae</taxon>
        <taxon>Penicillium</taxon>
    </lineage>
</organism>
<feature type="transmembrane region" description="Helical" evidence="6">
    <location>
        <begin position="260"/>
        <end position="277"/>
    </location>
</feature>
<dbReference type="Pfam" id="PF01490">
    <property type="entry name" value="Aa_trans"/>
    <property type="match status" value="1"/>
</dbReference>
<reference evidence="8" key="1">
    <citation type="submission" date="2021-07" db="EMBL/GenBank/DDBJ databases">
        <authorList>
            <person name="Branca A.L. A."/>
        </authorList>
    </citation>
    <scope>NUCLEOTIDE SEQUENCE</scope>
</reference>
<name>A0A9W4MU96_PENOL</name>
<evidence type="ECO:0000256" key="5">
    <source>
        <dbReference type="ARBA" id="ARBA00023136"/>
    </source>
</evidence>
<dbReference type="GO" id="GO:0015179">
    <property type="term" value="F:L-amino acid transmembrane transporter activity"/>
    <property type="evidence" value="ECO:0007669"/>
    <property type="project" value="TreeGrafter"/>
</dbReference>
<dbReference type="PANTHER" id="PTHR22950">
    <property type="entry name" value="AMINO ACID TRANSPORTER"/>
    <property type="match status" value="1"/>
</dbReference>
<gene>
    <name evidence="8" type="ORF">POLS_LOCUS4812</name>
</gene>
<feature type="transmembrane region" description="Helical" evidence="6">
    <location>
        <begin position="453"/>
        <end position="473"/>
    </location>
</feature>
<evidence type="ECO:0000256" key="2">
    <source>
        <dbReference type="ARBA" id="ARBA00008066"/>
    </source>
</evidence>
<dbReference type="GO" id="GO:0016020">
    <property type="term" value="C:membrane"/>
    <property type="evidence" value="ECO:0007669"/>
    <property type="project" value="UniProtKB-SubCell"/>
</dbReference>
<dbReference type="InterPro" id="IPR013057">
    <property type="entry name" value="AA_transpt_TM"/>
</dbReference>
<dbReference type="AlphaFoldDB" id="A0A9W4MU96"/>
<proteinExistence type="inferred from homology"/>
<keyword evidence="9" id="KW-1185">Reference proteome</keyword>
<accession>A0A9W4MU96</accession>
<feature type="transmembrane region" description="Helical" evidence="6">
    <location>
        <begin position="297"/>
        <end position="318"/>
    </location>
</feature>
<feature type="transmembrane region" description="Helical" evidence="6">
    <location>
        <begin position="216"/>
        <end position="240"/>
    </location>
</feature>
<feature type="transmembrane region" description="Helical" evidence="6">
    <location>
        <begin position="338"/>
        <end position="362"/>
    </location>
</feature>